<evidence type="ECO:0000313" key="1">
    <source>
        <dbReference type="EMBL" id="SMG49627.1"/>
    </source>
</evidence>
<dbReference type="AlphaFoldDB" id="A0A1X7L7U8"/>
<protein>
    <submittedName>
        <fullName evidence="1">Uncharacterized protein</fullName>
    </submittedName>
</protein>
<gene>
    <name evidence="1" type="ORF">SAMN05660862_3678</name>
</gene>
<proteinExistence type="predicted"/>
<dbReference type="EMBL" id="FXAU01000008">
    <property type="protein sequence ID" value="SMG49627.1"/>
    <property type="molecule type" value="Genomic_DNA"/>
</dbReference>
<organism evidence="1 2">
    <name type="scientific">Sphingobacterium psychroaquaticum</name>
    <dbReference type="NCBI Taxonomy" id="561061"/>
    <lineage>
        <taxon>Bacteria</taxon>
        <taxon>Pseudomonadati</taxon>
        <taxon>Bacteroidota</taxon>
        <taxon>Sphingobacteriia</taxon>
        <taxon>Sphingobacteriales</taxon>
        <taxon>Sphingobacteriaceae</taxon>
        <taxon>Sphingobacterium</taxon>
    </lineage>
</organism>
<dbReference type="STRING" id="561061.SAMN05660862_3678"/>
<keyword evidence="2" id="KW-1185">Reference proteome</keyword>
<dbReference type="Proteomes" id="UP000192980">
    <property type="component" value="Unassembled WGS sequence"/>
</dbReference>
<accession>A0A1X7L7U8</accession>
<reference evidence="1 2" key="1">
    <citation type="submission" date="2017-04" db="EMBL/GenBank/DDBJ databases">
        <authorList>
            <person name="Afonso C.L."/>
            <person name="Miller P.J."/>
            <person name="Scott M.A."/>
            <person name="Spackman E."/>
            <person name="Goraichik I."/>
            <person name="Dimitrov K.M."/>
            <person name="Suarez D.L."/>
            <person name="Swayne D.E."/>
        </authorList>
    </citation>
    <scope>NUCLEOTIDE SEQUENCE [LARGE SCALE GENOMIC DNA]</scope>
    <source>
        <strain evidence="1 2">DSM 22418</strain>
    </source>
</reference>
<dbReference type="OrthoDB" id="1099822at2"/>
<dbReference type="PROSITE" id="PS51257">
    <property type="entry name" value="PROKAR_LIPOPROTEIN"/>
    <property type="match status" value="1"/>
</dbReference>
<name>A0A1X7L7U8_9SPHI</name>
<evidence type="ECO:0000313" key="2">
    <source>
        <dbReference type="Proteomes" id="UP000192980"/>
    </source>
</evidence>
<dbReference type="RefSeq" id="WP_085474360.1">
    <property type="nucleotide sequence ID" value="NZ_CP038029.1"/>
</dbReference>
<sequence length="134" mass="15118">MKLYVLLPLAALFFAACQNGKTGSSVVGNDRDSQGCIPSAGYQWSVVQQKCVRPWEGGVKMLLANAPSDQQEKAVYALIDPSKQKAEIFIPETENMILDRVANFLYSNEEYQFIEEAHCWSLVHNGQKVYEERK</sequence>